<feature type="domain" description="PARP alpha-helical" evidence="11">
    <location>
        <begin position="160"/>
        <end position="319"/>
    </location>
</feature>
<dbReference type="Gene3D" id="1.20.142.10">
    <property type="entry name" value="Poly(ADP-ribose) polymerase, regulatory domain"/>
    <property type="match status" value="1"/>
</dbReference>
<keyword evidence="3 8" id="KW-0808">Transferase</keyword>
<evidence type="ECO:0000256" key="1">
    <source>
        <dbReference type="ARBA" id="ARBA00004123"/>
    </source>
</evidence>
<comment type="subcellular location">
    <subcellularLocation>
        <location evidence="1">Nucleus</location>
    </subcellularLocation>
</comment>
<evidence type="ECO:0000259" key="12">
    <source>
        <dbReference type="PROSITE" id="PS51977"/>
    </source>
</evidence>
<evidence type="ECO:0000313" key="13">
    <source>
        <dbReference type="EMBL" id="ETV75089.1"/>
    </source>
</evidence>
<dbReference type="InterPro" id="IPR036616">
    <property type="entry name" value="Poly(ADP-ribose)pol_reg_dom_sf"/>
</dbReference>
<dbReference type="VEuPathDB" id="FungiDB:H257_10680"/>
<comment type="catalytic activity">
    <reaction evidence="7">
        <text>NAD(+) + (ADP-D-ribosyl)n-acceptor = nicotinamide + (ADP-D-ribosyl)n+1-acceptor + H(+).</text>
        <dbReference type="EC" id="2.4.2.30"/>
    </reaction>
</comment>
<dbReference type="GO" id="GO:0016779">
    <property type="term" value="F:nucleotidyltransferase activity"/>
    <property type="evidence" value="ECO:0007669"/>
    <property type="project" value="UniProtKB-KW"/>
</dbReference>
<reference evidence="13" key="1">
    <citation type="submission" date="2013-12" db="EMBL/GenBank/DDBJ databases">
        <title>The Genome Sequence of Aphanomyces astaci APO3.</title>
        <authorList>
            <consortium name="The Broad Institute Genomics Platform"/>
            <person name="Russ C."/>
            <person name="Tyler B."/>
            <person name="van West P."/>
            <person name="Dieguez-Uribeondo J."/>
            <person name="Young S.K."/>
            <person name="Zeng Q."/>
            <person name="Gargeya S."/>
            <person name="Fitzgerald M."/>
            <person name="Abouelleil A."/>
            <person name="Alvarado L."/>
            <person name="Chapman S.B."/>
            <person name="Gainer-Dewar J."/>
            <person name="Goldberg J."/>
            <person name="Griggs A."/>
            <person name="Gujja S."/>
            <person name="Hansen M."/>
            <person name="Howarth C."/>
            <person name="Imamovic A."/>
            <person name="Ireland A."/>
            <person name="Larimer J."/>
            <person name="McCowan C."/>
            <person name="Murphy C."/>
            <person name="Pearson M."/>
            <person name="Poon T.W."/>
            <person name="Priest M."/>
            <person name="Roberts A."/>
            <person name="Saif S."/>
            <person name="Shea T."/>
            <person name="Sykes S."/>
            <person name="Wortman J."/>
            <person name="Nusbaum C."/>
            <person name="Birren B."/>
        </authorList>
    </citation>
    <scope>NUCLEOTIDE SEQUENCE [LARGE SCALE GENOMIC DNA]</scope>
    <source>
        <strain evidence="13">APO3</strain>
    </source>
</reference>
<dbReference type="EMBL" id="KI913142">
    <property type="protein sequence ID" value="ETV75088.1"/>
    <property type="molecule type" value="Genomic_DNA"/>
</dbReference>
<dbReference type="InterPro" id="IPR008893">
    <property type="entry name" value="WGR_domain"/>
</dbReference>
<dbReference type="SMART" id="SM00773">
    <property type="entry name" value="WGR"/>
    <property type="match status" value="1"/>
</dbReference>
<dbReference type="PANTHER" id="PTHR10459">
    <property type="entry name" value="DNA LIGASE"/>
    <property type="match status" value="1"/>
</dbReference>
<accession>W4G7T0</accession>
<name>W4G7T0_APHAT</name>
<dbReference type="GO" id="GO:0070212">
    <property type="term" value="P:protein poly-ADP-ribosylation"/>
    <property type="evidence" value="ECO:0007669"/>
    <property type="project" value="TreeGrafter"/>
</dbReference>
<dbReference type="Pfam" id="PF05406">
    <property type="entry name" value="WGR"/>
    <property type="match status" value="1"/>
</dbReference>
<dbReference type="SUPFAM" id="SSF47587">
    <property type="entry name" value="Domain of poly(ADP-ribose) polymerase"/>
    <property type="match status" value="1"/>
</dbReference>
<dbReference type="Pfam" id="PF00644">
    <property type="entry name" value="PARP"/>
    <property type="match status" value="1"/>
</dbReference>
<keyword evidence="4" id="KW-0548">Nucleotidyltransferase</keyword>
<evidence type="ECO:0000256" key="5">
    <source>
        <dbReference type="ARBA" id="ARBA00023027"/>
    </source>
</evidence>
<dbReference type="GO" id="GO:1990404">
    <property type="term" value="F:NAD+-protein mono-ADP-ribosyltransferase activity"/>
    <property type="evidence" value="ECO:0007669"/>
    <property type="project" value="TreeGrafter"/>
</dbReference>
<protein>
    <recommendedName>
        <fullName evidence="8">Poly [ADP-ribose] polymerase</fullName>
        <shortName evidence="8">PARP</shortName>
        <ecNumber evidence="8">2.4.2.-</ecNumber>
    </recommendedName>
</protein>
<dbReference type="InterPro" id="IPR004102">
    <property type="entry name" value="Poly(ADP-ribose)pol_reg_dom"/>
</dbReference>
<dbReference type="PROSITE" id="PS51060">
    <property type="entry name" value="PARP_ALPHA_HD"/>
    <property type="match status" value="1"/>
</dbReference>
<dbReference type="GO" id="GO:0006302">
    <property type="term" value="P:double-strand break repair"/>
    <property type="evidence" value="ECO:0007669"/>
    <property type="project" value="TreeGrafter"/>
</dbReference>
<evidence type="ECO:0000256" key="9">
    <source>
        <dbReference type="SAM" id="MobiDB-lite"/>
    </source>
</evidence>
<dbReference type="OrthoDB" id="2017365at2759"/>
<feature type="domain" description="PARP catalytic" evidence="10">
    <location>
        <begin position="327"/>
        <end position="559"/>
    </location>
</feature>
<feature type="domain" description="WGR" evidence="12">
    <location>
        <begin position="22"/>
        <end position="123"/>
    </location>
</feature>
<gene>
    <name evidence="13" type="ORF">H257_10680</name>
</gene>
<keyword evidence="6" id="KW-0539">Nucleus</keyword>
<evidence type="ECO:0000256" key="8">
    <source>
        <dbReference type="RuleBase" id="RU362114"/>
    </source>
</evidence>
<dbReference type="Gene3D" id="3.90.228.10">
    <property type="match status" value="1"/>
</dbReference>
<dbReference type="STRING" id="112090.W4G7T0"/>
<dbReference type="InterPro" id="IPR036930">
    <property type="entry name" value="WGR_dom_sf"/>
</dbReference>
<proteinExistence type="predicted"/>
<dbReference type="SUPFAM" id="SSF142921">
    <property type="entry name" value="WGR domain-like"/>
    <property type="match status" value="1"/>
</dbReference>
<evidence type="ECO:0000259" key="10">
    <source>
        <dbReference type="PROSITE" id="PS51059"/>
    </source>
</evidence>
<organism evidence="13">
    <name type="scientific">Aphanomyces astaci</name>
    <name type="common">Crayfish plague agent</name>
    <dbReference type="NCBI Taxonomy" id="112090"/>
    <lineage>
        <taxon>Eukaryota</taxon>
        <taxon>Sar</taxon>
        <taxon>Stramenopiles</taxon>
        <taxon>Oomycota</taxon>
        <taxon>Saprolegniomycetes</taxon>
        <taxon>Saprolegniales</taxon>
        <taxon>Verrucalvaceae</taxon>
        <taxon>Aphanomyces</taxon>
    </lineage>
</organism>
<dbReference type="InterPro" id="IPR050800">
    <property type="entry name" value="ARTD/PARP"/>
</dbReference>
<dbReference type="PANTHER" id="PTHR10459:SF60">
    <property type="entry name" value="POLY [ADP-RIBOSE] POLYMERASE 2"/>
    <property type="match status" value="1"/>
</dbReference>
<sequence>MTSRLLRRGKGVVDPLSGLEDKGTVLQEDDVVWSVMLNQTDVSYGVKGHNKFYSFQIIIDNDDGHRAYVFFRWGRVGAKNPQRKLHGPFTKDAAKQLFVSKFTAKTENDWPVTPPFEPVKGKYTLIELDYSEGDDNSTTMMEAETAKNNPEQGAAEVVPPSTLPVSVQTFVKLICDVDLIAQEVAEMHLDLKRMPLGKLSKAHLAKGYVILDFISDTLTTIADLNAASATKQVEGTSSTPRHRRRSSRVIKSTASSTTKAQLAKCKAQLKDRTSEFYTLIPHNFGMSLPPVIDSVSELKLKLDLLQVLEDVEITHKMLQTERNSEVNPVDAHYSALGMTLTEVDASSAEFTRIQEYIKLTHAPTHRQYKLHVDAVHALHKLEPSHSIDEKDPSLLFDALNNHQLLWHGSRLSNIASILTKGLRIAPPEAPSTGYMFGKGVYFTDVASKAANYCWASVHQTKGVLILSDVALGTPVHVLDAQEYSFEALQKLKCHSLLGVGRMAPSEATHETSEDGVKMPKGTLVPTDAEGGSLLYNEYVVYRTDQVRLRYAVTVTFEFN</sequence>
<dbReference type="GO" id="GO:0003950">
    <property type="term" value="F:NAD+ poly-ADP-ribosyltransferase activity"/>
    <property type="evidence" value="ECO:0007669"/>
    <property type="project" value="UniProtKB-UniRule"/>
</dbReference>
<keyword evidence="2 8" id="KW-0328">Glycosyltransferase</keyword>
<dbReference type="InterPro" id="IPR012317">
    <property type="entry name" value="Poly(ADP-ribose)pol_cat_dom"/>
</dbReference>
<dbReference type="SUPFAM" id="SSF56399">
    <property type="entry name" value="ADP-ribosylation"/>
    <property type="match status" value="1"/>
</dbReference>
<dbReference type="PROSITE" id="PS51977">
    <property type="entry name" value="WGR"/>
    <property type="match status" value="1"/>
</dbReference>
<dbReference type="CDD" id="cd01437">
    <property type="entry name" value="parp_like"/>
    <property type="match status" value="1"/>
</dbReference>
<evidence type="ECO:0000256" key="2">
    <source>
        <dbReference type="ARBA" id="ARBA00022676"/>
    </source>
</evidence>
<feature type="region of interest" description="Disordered" evidence="9">
    <location>
        <begin position="230"/>
        <end position="255"/>
    </location>
</feature>
<dbReference type="EMBL" id="KI913142">
    <property type="protein sequence ID" value="ETV75089.1"/>
    <property type="molecule type" value="Genomic_DNA"/>
</dbReference>
<dbReference type="RefSeq" id="XP_009835592.1">
    <property type="nucleotide sequence ID" value="XM_009837290.1"/>
</dbReference>
<dbReference type="Pfam" id="PF02877">
    <property type="entry name" value="PARP_reg"/>
    <property type="match status" value="1"/>
</dbReference>
<evidence type="ECO:0000256" key="3">
    <source>
        <dbReference type="ARBA" id="ARBA00022679"/>
    </source>
</evidence>
<keyword evidence="5 8" id="KW-0520">NAD</keyword>
<evidence type="ECO:0000256" key="7">
    <source>
        <dbReference type="ARBA" id="ARBA00033987"/>
    </source>
</evidence>
<evidence type="ECO:0000259" key="11">
    <source>
        <dbReference type="PROSITE" id="PS51060"/>
    </source>
</evidence>
<evidence type="ECO:0000256" key="6">
    <source>
        <dbReference type="ARBA" id="ARBA00023242"/>
    </source>
</evidence>
<dbReference type="GeneID" id="20812676"/>
<dbReference type="GO" id="GO:0005730">
    <property type="term" value="C:nucleolus"/>
    <property type="evidence" value="ECO:0007669"/>
    <property type="project" value="TreeGrafter"/>
</dbReference>
<dbReference type="RefSeq" id="XP_009835593.1">
    <property type="nucleotide sequence ID" value="XM_009837291.1"/>
</dbReference>
<dbReference type="EC" id="2.4.2.-" evidence="8"/>
<dbReference type="AlphaFoldDB" id="W4G7T0"/>
<dbReference type="PROSITE" id="PS51059">
    <property type="entry name" value="PARP_CATALYTIC"/>
    <property type="match status" value="1"/>
</dbReference>
<evidence type="ECO:0000256" key="4">
    <source>
        <dbReference type="ARBA" id="ARBA00022695"/>
    </source>
</evidence>